<dbReference type="InterPro" id="IPR002645">
    <property type="entry name" value="STAS_dom"/>
</dbReference>
<dbReference type="Gene3D" id="3.30.750.24">
    <property type="entry name" value="STAS domain"/>
    <property type="match status" value="1"/>
</dbReference>
<dbReference type="PROSITE" id="PS50801">
    <property type="entry name" value="STAS"/>
    <property type="match status" value="1"/>
</dbReference>
<reference evidence="2 3" key="1">
    <citation type="submission" date="2017-08" db="EMBL/GenBank/DDBJ databases">
        <title>Infants hospitalized years apart are colonized by the same room-sourced microbial strains.</title>
        <authorList>
            <person name="Brooks B."/>
            <person name="Olm M.R."/>
            <person name="Firek B.A."/>
            <person name="Baker R."/>
            <person name="Thomas B.C."/>
            <person name="Morowitz M.J."/>
            <person name="Banfield J.F."/>
        </authorList>
    </citation>
    <scope>NUCLEOTIDE SEQUENCE [LARGE SCALE GENOMIC DNA]</scope>
    <source>
        <strain evidence="2">S2_003_000_R2_14</strain>
    </source>
</reference>
<evidence type="ECO:0000313" key="3">
    <source>
        <dbReference type="Proteomes" id="UP000249061"/>
    </source>
</evidence>
<sequence>MQLDVPCDLVGNAALSLAPVVAPHIGHRSLKLGLGAVQQIDASGIALLMRVRSHLARFGGELKLVDVRESLMQELRRIGLSSLLVAEVREAGHAYTGSTSVIISIGA</sequence>
<evidence type="ECO:0000259" key="1">
    <source>
        <dbReference type="PROSITE" id="PS50801"/>
    </source>
</evidence>
<dbReference type="AlphaFoldDB" id="A0A2W5TKR2"/>
<gene>
    <name evidence="2" type="ORF">DI536_07750</name>
</gene>
<dbReference type="InterPro" id="IPR036513">
    <property type="entry name" value="STAS_dom_sf"/>
</dbReference>
<dbReference type="EMBL" id="QFQP01000004">
    <property type="protein sequence ID" value="PZR16170.1"/>
    <property type="molecule type" value="Genomic_DNA"/>
</dbReference>
<proteinExistence type="predicted"/>
<evidence type="ECO:0000313" key="2">
    <source>
        <dbReference type="EMBL" id="PZR16170.1"/>
    </source>
</evidence>
<name>A0A2W5TKR2_9BACT</name>
<dbReference type="Pfam" id="PF01740">
    <property type="entry name" value="STAS"/>
    <property type="match status" value="1"/>
</dbReference>
<protein>
    <recommendedName>
        <fullName evidence="1">STAS domain-containing protein</fullName>
    </recommendedName>
</protein>
<organism evidence="2 3">
    <name type="scientific">Archangium gephyra</name>
    <dbReference type="NCBI Taxonomy" id="48"/>
    <lineage>
        <taxon>Bacteria</taxon>
        <taxon>Pseudomonadati</taxon>
        <taxon>Myxococcota</taxon>
        <taxon>Myxococcia</taxon>
        <taxon>Myxococcales</taxon>
        <taxon>Cystobacterineae</taxon>
        <taxon>Archangiaceae</taxon>
        <taxon>Archangium</taxon>
    </lineage>
</organism>
<dbReference type="Proteomes" id="UP000249061">
    <property type="component" value="Unassembled WGS sequence"/>
</dbReference>
<comment type="caution">
    <text evidence="2">The sequence shown here is derived from an EMBL/GenBank/DDBJ whole genome shotgun (WGS) entry which is preliminary data.</text>
</comment>
<feature type="domain" description="STAS" evidence="1">
    <location>
        <begin position="1"/>
        <end position="107"/>
    </location>
</feature>
<accession>A0A2W5TKR2</accession>
<dbReference type="SUPFAM" id="SSF52091">
    <property type="entry name" value="SpoIIaa-like"/>
    <property type="match status" value="1"/>
</dbReference>